<evidence type="ECO:0000313" key="7">
    <source>
        <dbReference type="EMBL" id="OLP76100.1"/>
    </source>
</evidence>
<dbReference type="SUPFAM" id="SSF56112">
    <property type="entry name" value="Protein kinase-like (PK-like)"/>
    <property type="match status" value="2"/>
</dbReference>
<dbReference type="Gene3D" id="1.10.510.10">
    <property type="entry name" value="Transferase(Phosphotransferase) domain 1"/>
    <property type="match status" value="2"/>
</dbReference>
<dbReference type="PROSITE" id="PS50011">
    <property type="entry name" value="PROTEIN_KINASE_DOM"/>
    <property type="match status" value="1"/>
</dbReference>
<keyword evidence="1" id="KW-0723">Serine/threonine-protein kinase</keyword>
<evidence type="ECO:0000256" key="3">
    <source>
        <dbReference type="ARBA" id="ARBA00022741"/>
    </source>
</evidence>
<sequence length="370" mass="41610">MNGLSNSNGYAKLTDFGFAKIIEWTLGILIYEMICGQPPFCDEDPMGIYQKILAGKVYFPKYFDKNANAGLRERTRERDKGAERAETTGFLGEEGGAGAAKNVGAGVFQSNGYAKLTDFGFAKIIEWTLGILIYEMICGQPPFCDEDPMGIYQKILAGKVYFPKYFDKNANAGLRERTRERDKGLEYHKSLLYAGTKREGGLVQALVKKLLVADLSKRFGNLKDGPADMLKQKWFESYELSKLETFEVPDKNDTSNYEDIPDFKELPATVNASQAGQVVAELLVSTRAQLYVEDPSSFMQPRRCPLSLSEKSEDPEHQGLKARVPKVTESEVLSMKRHRGTELLRRECSVTDVGLFRQMSSFLQGCLFYF</sequence>
<comment type="caution">
    <text evidence="7">The sequence shown here is derived from an EMBL/GenBank/DDBJ whole genome shotgun (WGS) entry which is preliminary data.</text>
</comment>
<keyword evidence="2" id="KW-0808">Transferase</keyword>
<keyword evidence="5" id="KW-0067">ATP-binding</keyword>
<keyword evidence="3" id="KW-0547">Nucleotide-binding</keyword>
<dbReference type="GO" id="GO:0005524">
    <property type="term" value="F:ATP binding"/>
    <property type="evidence" value="ECO:0007669"/>
    <property type="project" value="UniProtKB-KW"/>
</dbReference>
<evidence type="ECO:0000256" key="1">
    <source>
        <dbReference type="ARBA" id="ARBA00022527"/>
    </source>
</evidence>
<evidence type="ECO:0000313" key="8">
    <source>
        <dbReference type="Proteomes" id="UP000186817"/>
    </source>
</evidence>
<dbReference type="EMBL" id="LSRX01002140">
    <property type="protein sequence ID" value="OLP76100.1"/>
    <property type="molecule type" value="Genomic_DNA"/>
</dbReference>
<name>A0A1Q9BZU1_SYMMI</name>
<dbReference type="PANTHER" id="PTHR24353:SF37">
    <property type="entry name" value="CAMP-DEPENDENT PROTEIN KINASE CATALYTIC SUBUNIT PRKX"/>
    <property type="match status" value="1"/>
</dbReference>
<gene>
    <name evidence="7" type="primary">PRKX</name>
    <name evidence="7" type="ORF">AK812_SmicGene44008</name>
</gene>
<reference evidence="7 8" key="1">
    <citation type="submission" date="2016-02" db="EMBL/GenBank/DDBJ databases">
        <title>Genome analysis of coral dinoflagellate symbionts highlights evolutionary adaptations to a symbiotic lifestyle.</title>
        <authorList>
            <person name="Aranda M."/>
            <person name="Li Y."/>
            <person name="Liew Y.J."/>
            <person name="Baumgarten S."/>
            <person name="Simakov O."/>
            <person name="Wilson M."/>
            <person name="Piel J."/>
            <person name="Ashoor H."/>
            <person name="Bougouffa S."/>
            <person name="Bajic V.B."/>
            <person name="Ryu T."/>
            <person name="Ravasi T."/>
            <person name="Bayer T."/>
            <person name="Micklem G."/>
            <person name="Kim H."/>
            <person name="Bhak J."/>
            <person name="Lajeunesse T.C."/>
            <person name="Voolstra C.R."/>
        </authorList>
    </citation>
    <scope>NUCLEOTIDE SEQUENCE [LARGE SCALE GENOMIC DNA]</scope>
    <source>
        <strain evidence="7 8">CCMP2467</strain>
    </source>
</reference>
<evidence type="ECO:0000256" key="2">
    <source>
        <dbReference type="ARBA" id="ARBA00022679"/>
    </source>
</evidence>
<feature type="domain" description="Protein kinase" evidence="6">
    <location>
        <begin position="1"/>
        <end position="235"/>
    </location>
</feature>
<keyword evidence="8" id="KW-1185">Reference proteome</keyword>
<dbReference type="PANTHER" id="PTHR24353">
    <property type="entry name" value="CYCLIC NUCLEOTIDE-DEPENDENT PROTEIN KINASE"/>
    <property type="match status" value="1"/>
</dbReference>
<evidence type="ECO:0000259" key="6">
    <source>
        <dbReference type="PROSITE" id="PS50011"/>
    </source>
</evidence>
<evidence type="ECO:0000256" key="4">
    <source>
        <dbReference type="ARBA" id="ARBA00022777"/>
    </source>
</evidence>
<dbReference type="InterPro" id="IPR011009">
    <property type="entry name" value="Kinase-like_dom_sf"/>
</dbReference>
<accession>A0A1Q9BZU1</accession>
<organism evidence="7 8">
    <name type="scientific">Symbiodinium microadriaticum</name>
    <name type="common">Dinoflagellate</name>
    <name type="synonym">Zooxanthella microadriatica</name>
    <dbReference type="NCBI Taxonomy" id="2951"/>
    <lineage>
        <taxon>Eukaryota</taxon>
        <taxon>Sar</taxon>
        <taxon>Alveolata</taxon>
        <taxon>Dinophyceae</taxon>
        <taxon>Suessiales</taxon>
        <taxon>Symbiodiniaceae</taxon>
        <taxon>Symbiodinium</taxon>
    </lineage>
</organism>
<dbReference type="GO" id="GO:0005952">
    <property type="term" value="C:cAMP-dependent protein kinase complex"/>
    <property type="evidence" value="ECO:0007669"/>
    <property type="project" value="TreeGrafter"/>
</dbReference>
<dbReference type="OrthoDB" id="10426529at2759"/>
<protein>
    <submittedName>
        <fullName evidence="7">cAMP-dependent protein kinase catalytic subunit PRKX</fullName>
    </submittedName>
</protein>
<proteinExistence type="predicted"/>
<dbReference type="GO" id="GO:0004691">
    <property type="term" value="F:cAMP-dependent protein kinase activity"/>
    <property type="evidence" value="ECO:0007669"/>
    <property type="project" value="TreeGrafter"/>
</dbReference>
<dbReference type="Proteomes" id="UP000186817">
    <property type="component" value="Unassembled WGS sequence"/>
</dbReference>
<dbReference type="InterPro" id="IPR000719">
    <property type="entry name" value="Prot_kinase_dom"/>
</dbReference>
<dbReference type="AlphaFoldDB" id="A0A1Q9BZU1"/>
<evidence type="ECO:0000256" key="5">
    <source>
        <dbReference type="ARBA" id="ARBA00022840"/>
    </source>
</evidence>
<keyword evidence="4 7" id="KW-0418">Kinase</keyword>